<evidence type="ECO:0000313" key="1">
    <source>
        <dbReference type="EMBL" id="MBO1227340.1"/>
    </source>
</evidence>
<sequence length="140" mass="16440">MTQISKLLYLKTVISDELMTIGQYTTHQFNYPTSMMPTVHYLLDTYRLSLPHQIKEAKQILKIRKMVPIFINSHITLFPLKAKRAPLQYYINANAIVGIKSHNNKSIIYFENATFIIVDVPYTFVYKKWQESITLSHLMQ</sequence>
<dbReference type="EMBL" id="JAFNLT010000006">
    <property type="protein sequence ID" value="MBO1227340.1"/>
    <property type="molecule type" value="Genomic_DNA"/>
</dbReference>
<reference evidence="2 3" key="1">
    <citation type="journal article" date="2016" name="Front. Microbiol.">
        <title>Comprehensive Phylogenetic Analysis of Bovine Non-aureus Staphylococci Species Based on Whole-Genome Sequencing.</title>
        <authorList>
            <person name="Naushad S."/>
            <person name="Barkema H.W."/>
            <person name="Luby C."/>
            <person name="Condas L.A."/>
            <person name="Nobrega D.B."/>
            <person name="Carson D.A."/>
            <person name="De Buck J."/>
        </authorList>
    </citation>
    <scope>NUCLEOTIDE SEQUENCE [LARGE SCALE GENOMIC DNA]</scope>
    <source>
        <strain evidence="2 3">SNUC 4337</strain>
    </source>
</reference>
<comment type="caution">
    <text evidence="2">The sequence shown here is derived from an EMBL/GenBank/DDBJ whole genome shotgun (WGS) entry which is preliminary data.</text>
</comment>
<evidence type="ECO:0000313" key="3">
    <source>
        <dbReference type="Proteomes" id="UP000240400"/>
    </source>
</evidence>
<organism evidence="2 3">
    <name type="scientific">Staphylococcus nepalensis</name>
    <dbReference type="NCBI Taxonomy" id="214473"/>
    <lineage>
        <taxon>Bacteria</taxon>
        <taxon>Bacillati</taxon>
        <taxon>Bacillota</taxon>
        <taxon>Bacilli</taxon>
        <taxon>Bacillales</taxon>
        <taxon>Staphylococcaceae</taxon>
        <taxon>Staphylococcus</taxon>
    </lineage>
</organism>
<dbReference type="RefSeq" id="WP_096809071.1">
    <property type="nucleotide sequence ID" value="NZ_CABIWM010000011.1"/>
</dbReference>
<keyword evidence="4" id="KW-1185">Reference proteome</keyword>
<dbReference type="GO" id="GO:0030420">
    <property type="term" value="P:establishment of competence for transformation"/>
    <property type="evidence" value="ECO:0007669"/>
    <property type="project" value="InterPro"/>
</dbReference>
<dbReference type="OrthoDB" id="2409264at2"/>
<dbReference type="Pfam" id="PF06338">
    <property type="entry name" value="ComK"/>
    <property type="match status" value="1"/>
</dbReference>
<protein>
    <submittedName>
        <fullName evidence="1">Competence protein ComK</fullName>
    </submittedName>
</protein>
<reference evidence="2" key="2">
    <citation type="submission" date="2018-03" db="EMBL/GenBank/DDBJ databases">
        <authorList>
            <person name="Keele B.F."/>
        </authorList>
    </citation>
    <scope>NUCLEOTIDE SEQUENCE</scope>
    <source>
        <strain evidence="2">SNUC 4337</strain>
    </source>
</reference>
<dbReference type="Proteomes" id="UP000664081">
    <property type="component" value="Unassembled WGS sequence"/>
</dbReference>
<dbReference type="InterPro" id="IPR010461">
    <property type="entry name" value="ComK"/>
</dbReference>
<name>A0A291JK30_9STAP</name>
<dbReference type="Proteomes" id="UP000240400">
    <property type="component" value="Unassembled WGS sequence"/>
</dbReference>
<dbReference type="AlphaFoldDB" id="A0A291JK30"/>
<reference evidence="1 4" key="3">
    <citation type="submission" date="2021-03" db="EMBL/GenBank/DDBJ databases">
        <title>Staphylococci and Mammaliicocci in bats.</title>
        <authorList>
            <person name="Fountain K."/>
        </authorList>
    </citation>
    <scope>NUCLEOTIDE SEQUENCE [LARGE SCALE GENOMIC DNA]</scope>
    <source>
        <strain evidence="1 4">18_1_E_SW</strain>
    </source>
</reference>
<dbReference type="KEGG" id="snl:BJD96_05510"/>
<accession>A0A291JK30</accession>
<dbReference type="GeneID" id="66776547"/>
<dbReference type="EMBL" id="PZHR01000127">
    <property type="protein sequence ID" value="PTK56945.1"/>
    <property type="molecule type" value="Genomic_DNA"/>
</dbReference>
<evidence type="ECO:0000313" key="2">
    <source>
        <dbReference type="EMBL" id="PTK56945.1"/>
    </source>
</evidence>
<gene>
    <name evidence="2" type="ORF">BUZ61_12820</name>
    <name evidence="1" type="ORF">J3T88_08345</name>
</gene>
<proteinExistence type="predicted"/>
<evidence type="ECO:0000313" key="4">
    <source>
        <dbReference type="Proteomes" id="UP000664081"/>
    </source>
</evidence>